<keyword evidence="6" id="KW-1185">Reference proteome</keyword>
<feature type="compositionally biased region" description="Basic and acidic residues" evidence="3">
    <location>
        <begin position="137"/>
        <end position="154"/>
    </location>
</feature>
<dbReference type="PROSITE" id="PS50961">
    <property type="entry name" value="HTH_LA"/>
    <property type="match status" value="1"/>
</dbReference>
<evidence type="ECO:0000256" key="1">
    <source>
        <dbReference type="ARBA" id="ARBA00022884"/>
    </source>
</evidence>
<dbReference type="GO" id="GO:0005737">
    <property type="term" value="C:cytoplasm"/>
    <property type="evidence" value="ECO:0007669"/>
    <property type="project" value="UniProtKB-ARBA"/>
</dbReference>
<feature type="region of interest" description="Disordered" evidence="3">
    <location>
        <begin position="114"/>
        <end position="192"/>
    </location>
</feature>
<dbReference type="Gene3D" id="1.10.10.10">
    <property type="entry name" value="Winged helix-like DNA-binding domain superfamily/Winged helix DNA-binding domain"/>
    <property type="match status" value="1"/>
</dbReference>
<evidence type="ECO:0000256" key="2">
    <source>
        <dbReference type="PROSITE-ProRule" id="PRU00332"/>
    </source>
</evidence>
<dbReference type="PANTHER" id="PTHR22792:SF132">
    <property type="entry name" value="LA-RELATED PROTEIN 1"/>
    <property type="match status" value="1"/>
</dbReference>
<feature type="compositionally biased region" description="Polar residues" evidence="3">
    <location>
        <begin position="119"/>
        <end position="136"/>
    </location>
</feature>
<dbReference type="AlphaFoldDB" id="A0A833QLP7"/>
<dbReference type="GO" id="GO:0003723">
    <property type="term" value="F:RNA binding"/>
    <property type="evidence" value="ECO:0007669"/>
    <property type="project" value="UniProtKB-UniRule"/>
</dbReference>
<dbReference type="CDD" id="cd07323">
    <property type="entry name" value="LAM"/>
    <property type="match status" value="1"/>
</dbReference>
<proteinExistence type="predicted"/>
<protein>
    <submittedName>
        <fullName evidence="5">La-related protein 1B</fullName>
    </submittedName>
</protein>
<evidence type="ECO:0000313" key="6">
    <source>
        <dbReference type="Proteomes" id="UP000623129"/>
    </source>
</evidence>
<accession>A0A833QLP7</accession>
<dbReference type="Proteomes" id="UP000623129">
    <property type="component" value="Unassembled WGS sequence"/>
</dbReference>
<dbReference type="InterPro" id="IPR036388">
    <property type="entry name" value="WH-like_DNA-bd_sf"/>
</dbReference>
<gene>
    <name evidence="5" type="ORF">FCM35_KLT11096</name>
</gene>
<feature type="region of interest" description="Disordered" evidence="3">
    <location>
        <begin position="24"/>
        <end position="52"/>
    </location>
</feature>
<keyword evidence="1 2" id="KW-0694">RNA-binding</keyword>
<feature type="compositionally biased region" description="Low complexity" evidence="3">
    <location>
        <begin position="83"/>
        <end position="101"/>
    </location>
</feature>
<sequence length="358" mass="39850">MPASYTSAPIVALEPSYQSASTQNLVGEKFADSTESNVGPSKGRKPAWNVPSGKASQELEYVICGAAWPALAANTSSRDSHKSSSTASSSTDDLKSLSDVSAVSVPPETTVVVPVWQQPGPNLNPNLMRQGSTGSENTREPQKNNRSSRWDHGQNRRGYNNNNNHHHHHNNNSGGSYRGHGRESANWNPSWNNSPRPPYFYQGNQAMTTPQPQPAVSYGYGIPNVYPTYYAPTSYDYSHAMYGHVPLIVPQWVAPMVPGYAEVLKLRNSIFKQIEYYFSIDNLVKDTHLRKKMDKQGWVPISFVADFKQVKQMSGDLQFILESLNDSTVVEVQGNKIRRRENWMKMDIATFTAGGNYC</sequence>
<dbReference type="SUPFAM" id="SSF46785">
    <property type="entry name" value="Winged helix' DNA-binding domain"/>
    <property type="match status" value="1"/>
</dbReference>
<evidence type="ECO:0000256" key="3">
    <source>
        <dbReference type="SAM" id="MobiDB-lite"/>
    </source>
</evidence>
<feature type="domain" description="HTH La-type RNA-binding" evidence="4">
    <location>
        <begin position="260"/>
        <end position="350"/>
    </location>
</feature>
<reference evidence="5" key="1">
    <citation type="submission" date="2020-01" db="EMBL/GenBank/DDBJ databases">
        <title>Genome sequence of Kobresia littledalei, the first chromosome-level genome in the family Cyperaceae.</title>
        <authorList>
            <person name="Qu G."/>
        </authorList>
    </citation>
    <scope>NUCLEOTIDE SEQUENCE</scope>
    <source>
        <strain evidence="5">C.B.Clarke</strain>
        <tissue evidence="5">Leaf</tissue>
    </source>
</reference>
<dbReference type="SMART" id="SM00715">
    <property type="entry name" value="LA"/>
    <property type="match status" value="1"/>
</dbReference>
<dbReference type="OrthoDB" id="340227at2759"/>
<comment type="caution">
    <text evidence="5">The sequence shown here is derived from an EMBL/GenBank/DDBJ whole genome shotgun (WGS) entry which is preliminary data.</text>
</comment>
<evidence type="ECO:0000313" key="5">
    <source>
        <dbReference type="EMBL" id="KAF3324939.1"/>
    </source>
</evidence>
<organism evidence="5 6">
    <name type="scientific">Carex littledalei</name>
    <dbReference type="NCBI Taxonomy" id="544730"/>
    <lineage>
        <taxon>Eukaryota</taxon>
        <taxon>Viridiplantae</taxon>
        <taxon>Streptophyta</taxon>
        <taxon>Embryophyta</taxon>
        <taxon>Tracheophyta</taxon>
        <taxon>Spermatophyta</taxon>
        <taxon>Magnoliopsida</taxon>
        <taxon>Liliopsida</taxon>
        <taxon>Poales</taxon>
        <taxon>Cyperaceae</taxon>
        <taxon>Cyperoideae</taxon>
        <taxon>Cariceae</taxon>
        <taxon>Carex</taxon>
        <taxon>Carex subgen. Euthyceras</taxon>
    </lineage>
</organism>
<name>A0A833QLP7_9POAL</name>
<dbReference type="EMBL" id="SWLB01000021">
    <property type="protein sequence ID" value="KAF3324939.1"/>
    <property type="molecule type" value="Genomic_DNA"/>
</dbReference>
<evidence type="ECO:0000259" key="4">
    <source>
        <dbReference type="PROSITE" id="PS50961"/>
    </source>
</evidence>
<dbReference type="PANTHER" id="PTHR22792">
    <property type="entry name" value="LUPUS LA PROTEIN-RELATED"/>
    <property type="match status" value="1"/>
</dbReference>
<dbReference type="InterPro" id="IPR045180">
    <property type="entry name" value="La_dom_prot"/>
</dbReference>
<dbReference type="Pfam" id="PF05383">
    <property type="entry name" value="La"/>
    <property type="match status" value="1"/>
</dbReference>
<feature type="region of interest" description="Disordered" evidence="3">
    <location>
        <begin position="75"/>
        <end position="101"/>
    </location>
</feature>
<dbReference type="InterPro" id="IPR036390">
    <property type="entry name" value="WH_DNA-bd_sf"/>
</dbReference>
<dbReference type="InterPro" id="IPR006630">
    <property type="entry name" value="La_HTH"/>
</dbReference>